<feature type="non-terminal residue" evidence="3">
    <location>
        <position position="1"/>
    </location>
</feature>
<dbReference type="InParanoid" id="A0A067NWH7"/>
<organism evidence="3 4">
    <name type="scientific">Pleurotus ostreatus (strain PC15)</name>
    <name type="common">Oyster mushroom</name>
    <dbReference type="NCBI Taxonomy" id="1137138"/>
    <lineage>
        <taxon>Eukaryota</taxon>
        <taxon>Fungi</taxon>
        <taxon>Dikarya</taxon>
        <taxon>Basidiomycota</taxon>
        <taxon>Agaricomycotina</taxon>
        <taxon>Agaricomycetes</taxon>
        <taxon>Agaricomycetidae</taxon>
        <taxon>Agaricales</taxon>
        <taxon>Pleurotineae</taxon>
        <taxon>Pleurotaceae</taxon>
        <taxon>Pleurotus</taxon>
    </lineage>
</organism>
<feature type="transmembrane region" description="Helical" evidence="2">
    <location>
        <begin position="150"/>
        <end position="176"/>
    </location>
</feature>
<keyword evidence="2" id="KW-1133">Transmembrane helix</keyword>
<accession>A0A067NWH7</accession>
<dbReference type="STRING" id="1137138.A0A067NWH7"/>
<evidence type="ECO:0000256" key="1">
    <source>
        <dbReference type="SAM" id="MobiDB-lite"/>
    </source>
</evidence>
<feature type="transmembrane region" description="Helical" evidence="2">
    <location>
        <begin position="91"/>
        <end position="112"/>
    </location>
</feature>
<dbReference type="Proteomes" id="UP000027073">
    <property type="component" value="Unassembled WGS sequence"/>
</dbReference>
<feature type="transmembrane region" description="Helical" evidence="2">
    <location>
        <begin position="57"/>
        <end position="79"/>
    </location>
</feature>
<dbReference type="HOGENOM" id="CLU_083659_0_0_1"/>
<proteinExistence type="predicted"/>
<evidence type="ECO:0000256" key="2">
    <source>
        <dbReference type="SAM" id="Phobius"/>
    </source>
</evidence>
<feature type="region of interest" description="Disordered" evidence="1">
    <location>
        <begin position="203"/>
        <end position="234"/>
    </location>
</feature>
<keyword evidence="2" id="KW-0812">Transmembrane</keyword>
<dbReference type="AlphaFoldDB" id="A0A067NWH7"/>
<dbReference type="VEuPathDB" id="FungiDB:PLEOSDRAFT_1112797"/>
<protein>
    <submittedName>
        <fullName evidence="3">Uncharacterized protein</fullName>
    </submittedName>
</protein>
<feature type="transmembrane region" description="Helical" evidence="2">
    <location>
        <begin position="12"/>
        <end position="37"/>
    </location>
</feature>
<sequence>MGAKFLCCLPLRLGVLLVSIVQFILNSLVAAIIWYSLWYVHEKSHEDLSTRTKIWTILYGVIYSVGGIMALFGFIGTLRKKFSFVNGFASTLWYLFFVEFIWSIIALVFWFLEPKDRFLRSCLNGAKDDQKTIDACHSVFDPEHINSAGVIAGVIAVFVIPLLLQLYGCYLVGAYAKKLQKKDMDRNMILTTSGGFKYTAAGTDDDSRPLTQHDGLYPYKDTNHSYGNNGGHHA</sequence>
<gene>
    <name evidence="3" type="ORF">PLEOSDRAFT_1112797</name>
</gene>
<evidence type="ECO:0000313" key="3">
    <source>
        <dbReference type="EMBL" id="KDQ27981.1"/>
    </source>
</evidence>
<evidence type="ECO:0000313" key="4">
    <source>
        <dbReference type="Proteomes" id="UP000027073"/>
    </source>
</evidence>
<dbReference type="OrthoDB" id="7862095at2759"/>
<name>A0A067NWH7_PLEO1</name>
<keyword evidence="2" id="KW-0472">Membrane</keyword>
<dbReference type="EMBL" id="KL198008">
    <property type="protein sequence ID" value="KDQ27981.1"/>
    <property type="molecule type" value="Genomic_DNA"/>
</dbReference>
<reference evidence="4" key="1">
    <citation type="journal article" date="2014" name="Proc. Natl. Acad. Sci. U.S.A.">
        <title>Extensive sampling of basidiomycete genomes demonstrates inadequacy of the white-rot/brown-rot paradigm for wood decay fungi.</title>
        <authorList>
            <person name="Riley R."/>
            <person name="Salamov A.A."/>
            <person name="Brown D.W."/>
            <person name="Nagy L.G."/>
            <person name="Floudas D."/>
            <person name="Held B.W."/>
            <person name="Levasseur A."/>
            <person name="Lombard V."/>
            <person name="Morin E."/>
            <person name="Otillar R."/>
            <person name="Lindquist E.A."/>
            <person name="Sun H."/>
            <person name="LaButti K.M."/>
            <person name="Schmutz J."/>
            <person name="Jabbour D."/>
            <person name="Luo H."/>
            <person name="Baker S.E."/>
            <person name="Pisabarro A.G."/>
            <person name="Walton J.D."/>
            <person name="Blanchette R.A."/>
            <person name="Henrissat B."/>
            <person name="Martin F."/>
            <person name="Cullen D."/>
            <person name="Hibbett D.S."/>
            <person name="Grigoriev I.V."/>
        </authorList>
    </citation>
    <scope>NUCLEOTIDE SEQUENCE [LARGE SCALE GENOMIC DNA]</scope>
    <source>
        <strain evidence="4">PC15</strain>
    </source>
</reference>